<evidence type="ECO:0000313" key="2">
    <source>
        <dbReference type="EMBL" id="MPC34961.1"/>
    </source>
</evidence>
<accession>A0A5B7EKF7</accession>
<keyword evidence="3" id="KW-1185">Reference proteome</keyword>
<feature type="region of interest" description="Disordered" evidence="1">
    <location>
        <begin position="1"/>
        <end position="25"/>
    </location>
</feature>
<name>A0A5B7EKF7_PORTR</name>
<proteinExistence type="predicted"/>
<comment type="caution">
    <text evidence="2">The sequence shown here is derived from an EMBL/GenBank/DDBJ whole genome shotgun (WGS) entry which is preliminary data.</text>
</comment>
<dbReference type="Proteomes" id="UP000324222">
    <property type="component" value="Unassembled WGS sequence"/>
</dbReference>
<feature type="compositionally biased region" description="Polar residues" evidence="1">
    <location>
        <begin position="1"/>
        <end position="16"/>
    </location>
</feature>
<protein>
    <submittedName>
        <fullName evidence="2">Uncharacterized protein</fullName>
    </submittedName>
</protein>
<reference evidence="2 3" key="1">
    <citation type="submission" date="2019-05" db="EMBL/GenBank/DDBJ databases">
        <title>Another draft genome of Portunus trituberculatus and its Hox gene families provides insights of decapod evolution.</title>
        <authorList>
            <person name="Jeong J.-H."/>
            <person name="Song I."/>
            <person name="Kim S."/>
            <person name="Choi T."/>
            <person name="Kim D."/>
            <person name="Ryu S."/>
            <person name="Kim W."/>
        </authorList>
    </citation>
    <scope>NUCLEOTIDE SEQUENCE [LARGE SCALE GENOMIC DNA]</scope>
    <source>
        <tissue evidence="2">Muscle</tissue>
    </source>
</reference>
<evidence type="ECO:0000256" key="1">
    <source>
        <dbReference type="SAM" id="MobiDB-lite"/>
    </source>
</evidence>
<evidence type="ECO:0000313" key="3">
    <source>
        <dbReference type="Proteomes" id="UP000324222"/>
    </source>
</evidence>
<sequence length="77" mass="8815">MCLVGQSNAASRTTSAMRIGREEGHQLPRDTQMALQECLIHRWLWATLGHLRYTCSHILKPLHLSCQKAINTRHSHI</sequence>
<gene>
    <name evidence="2" type="ORF">E2C01_028365</name>
</gene>
<organism evidence="2 3">
    <name type="scientific">Portunus trituberculatus</name>
    <name type="common">Swimming crab</name>
    <name type="synonym">Neptunus trituberculatus</name>
    <dbReference type="NCBI Taxonomy" id="210409"/>
    <lineage>
        <taxon>Eukaryota</taxon>
        <taxon>Metazoa</taxon>
        <taxon>Ecdysozoa</taxon>
        <taxon>Arthropoda</taxon>
        <taxon>Crustacea</taxon>
        <taxon>Multicrustacea</taxon>
        <taxon>Malacostraca</taxon>
        <taxon>Eumalacostraca</taxon>
        <taxon>Eucarida</taxon>
        <taxon>Decapoda</taxon>
        <taxon>Pleocyemata</taxon>
        <taxon>Brachyura</taxon>
        <taxon>Eubrachyura</taxon>
        <taxon>Portunoidea</taxon>
        <taxon>Portunidae</taxon>
        <taxon>Portuninae</taxon>
        <taxon>Portunus</taxon>
    </lineage>
</organism>
<dbReference type="AlphaFoldDB" id="A0A5B7EKF7"/>
<dbReference type="EMBL" id="VSRR010003168">
    <property type="protein sequence ID" value="MPC34961.1"/>
    <property type="molecule type" value="Genomic_DNA"/>
</dbReference>